<dbReference type="RefSeq" id="WP_272000537.1">
    <property type="nucleotide sequence ID" value="NZ_JAQNDN010000013.1"/>
</dbReference>
<proteinExistence type="predicted"/>
<keyword evidence="1" id="KW-0732">Signal</keyword>
<evidence type="ECO:0000313" key="3">
    <source>
        <dbReference type="EMBL" id="MDC0670689.1"/>
    </source>
</evidence>
<dbReference type="PANTHER" id="PTHR43283">
    <property type="entry name" value="BETA-LACTAMASE-RELATED"/>
    <property type="match status" value="1"/>
</dbReference>
<name>A0ABT5B976_9BACT</name>
<accession>A0ABT5B976</accession>
<dbReference type="Proteomes" id="UP001217838">
    <property type="component" value="Unassembled WGS sequence"/>
</dbReference>
<dbReference type="GO" id="GO:0016787">
    <property type="term" value="F:hydrolase activity"/>
    <property type="evidence" value="ECO:0007669"/>
    <property type="project" value="UniProtKB-KW"/>
</dbReference>
<dbReference type="Gene3D" id="3.40.710.10">
    <property type="entry name" value="DD-peptidase/beta-lactamase superfamily"/>
    <property type="match status" value="1"/>
</dbReference>
<comment type="caution">
    <text evidence="3">The sequence shown here is derived from an EMBL/GenBank/DDBJ whole genome shotgun (WGS) entry which is preliminary data.</text>
</comment>
<dbReference type="InterPro" id="IPR001466">
    <property type="entry name" value="Beta-lactam-related"/>
</dbReference>
<dbReference type="Pfam" id="PF00144">
    <property type="entry name" value="Beta-lactamase"/>
    <property type="match status" value="1"/>
</dbReference>
<evidence type="ECO:0000313" key="4">
    <source>
        <dbReference type="Proteomes" id="UP001217838"/>
    </source>
</evidence>
<feature type="domain" description="Beta-lactamase-related" evidence="2">
    <location>
        <begin position="115"/>
        <end position="420"/>
    </location>
</feature>
<keyword evidence="3" id="KW-0378">Hydrolase</keyword>
<dbReference type="InterPro" id="IPR012338">
    <property type="entry name" value="Beta-lactam/transpept-like"/>
</dbReference>
<dbReference type="EMBL" id="JAQNDN010000013">
    <property type="protein sequence ID" value="MDC0670689.1"/>
    <property type="molecule type" value="Genomic_DNA"/>
</dbReference>
<keyword evidence="4" id="KW-1185">Reference proteome</keyword>
<feature type="signal peptide" evidence="1">
    <location>
        <begin position="1"/>
        <end position="19"/>
    </location>
</feature>
<evidence type="ECO:0000259" key="2">
    <source>
        <dbReference type="Pfam" id="PF00144"/>
    </source>
</evidence>
<reference evidence="3 4" key="1">
    <citation type="submission" date="2022-11" db="EMBL/GenBank/DDBJ databases">
        <title>Minimal conservation of predation-associated metabolite biosynthetic gene clusters underscores biosynthetic potential of Myxococcota including descriptions for ten novel species: Archangium lansinium sp. nov., Myxococcus landrumus sp. nov., Nannocystis bai.</title>
        <authorList>
            <person name="Ahearne A."/>
            <person name="Stevens C."/>
            <person name="Dowd S."/>
        </authorList>
    </citation>
    <scope>NUCLEOTIDE SEQUENCE [LARGE SCALE GENOMIC DNA]</scope>
    <source>
        <strain evidence="3 4">NCELM</strain>
    </source>
</reference>
<evidence type="ECO:0000256" key="1">
    <source>
        <dbReference type="SAM" id="SignalP"/>
    </source>
</evidence>
<gene>
    <name evidence="3" type="ORF">POL58_23230</name>
</gene>
<dbReference type="SUPFAM" id="SSF56601">
    <property type="entry name" value="beta-lactamase/transpeptidase-like"/>
    <property type="match status" value="1"/>
</dbReference>
<dbReference type="InterPro" id="IPR050789">
    <property type="entry name" value="Diverse_Enzym_Activities"/>
</dbReference>
<organism evidence="3 4">
    <name type="scientific">Nannocystis radixulma</name>
    <dbReference type="NCBI Taxonomy" id="2995305"/>
    <lineage>
        <taxon>Bacteria</taxon>
        <taxon>Pseudomonadati</taxon>
        <taxon>Myxococcota</taxon>
        <taxon>Polyangia</taxon>
        <taxon>Nannocystales</taxon>
        <taxon>Nannocystaceae</taxon>
        <taxon>Nannocystis</taxon>
    </lineage>
</organism>
<protein>
    <submittedName>
        <fullName evidence="3">Serine hydrolase</fullName>
    </submittedName>
</protein>
<feature type="chain" id="PRO_5047372969" evidence="1">
    <location>
        <begin position="20"/>
        <end position="526"/>
    </location>
</feature>
<sequence length="526" mass="54018">MRPALAGWCALALTCGAGAAGNDAVPADMSGSEAGARGDGPKDMSEGAHDSAVLATVRPAAKDMSRGAGVSAAAGASVGRGDRRAACLRRNAGAPARYARIVDVFCAEHHNLAGIGASLAIVAGDDPPFVATAGETCLGGQEVTAATRFRIGSITKLLTAALVLRQVDAGRLGLDDEVARVLPELAAGVDERAGAITWRQLLAHTAGVPDPSPLLLGADWLLALGERPLWRAPGELWSYSSDGYALVGAALAELRGTEYAHLLAGELLAPLGLGPEVVEPEMALKTGAACGHLGRGGAARAFSVVDDLALGTGNARWTLPAGGAIVSAAELAGLARDLVDPERSPLSPEARRELLAAEVPTFERPGERYGLGVRARAVSSGPVIYGHSGATGDFSADLAFVPDESFAVVVLTNNADPLRSTLAAVLQELLGVAPERAEAMGPADRYTGSYRAGRFGEEVAISARGAGLRLSAPMLELHDLPLEHAGDHRFRAAGRPDLGSFTFVFAAGELRASDLRGHVFVGARVE</sequence>